<reference evidence="6" key="1">
    <citation type="submission" date="2017-04" db="EMBL/GenBank/DDBJ databases">
        <title>Complete Genome Sequences of Twelve Strains of a Stable Defined Moderately Diverse Mouse Microbiota 2 (sDMDMm2).</title>
        <authorList>
            <person name="Uchimura Y."/>
            <person name="Wyss M."/>
            <person name="Brugiroux S."/>
            <person name="Limenitakis J.P."/>
            <person name="Stecher B."/>
            <person name="McCoy K.D."/>
            <person name="Macpherson A.J."/>
        </authorList>
    </citation>
    <scope>NUCLEOTIDE SEQUENCE</scope>
    <source>
        <strain evidence="6">YL58</strain>
    </source>
</reference>
<gene>
    <name evidence="6" type="ORF">A4V09_04320</name>
</gene>
<dbReference type="EMBL" id="CP015405">
    <property type="protein sequence ID" value="ANU78545.1"/>
    <property type="molecule type" value="Genomic_DNA"/>
</dbReference>
<protein>
    <recommendedName>
        <fullName evidence="1">Stage 0 sporulation protein A homolog</fullName>
    </recommendedName>
</protein>
<keyword evidence="6" id="KW-0238">DNA-binding</keyword>
<evidence type="ECO:0000313" key="6">
    <source>
        <dbReference type="EMBL" id="ANU78545.1"/>
    </source>
</evidence>
<sequence>MRIAVCDDDETAVSFLRELIESYPKQGLCVDGYSSGEELLGAGRIYDMIFLDIDMKGIDGIETARRIRAHDRKVKIVYVTSYKEYAGRAFSVHAFGYLLKPVKQEKVWKQVEDAMLWQEEEAPEVKQVEFTTAEGLVRLPVDAIYYFEYQNRRIFIKTKDVIHEMRGKISDIAGRMAQYGFSVPHKSFVVNLYHVKNIRGYEILMMNGEWIPLSQKQAVQFKEKLSLYLADKMR</sequence>
<dbReference type="PROSITE" id="PS50110">
    <property type="entry name" value="RESPONSE_REGULATORY"/>
    <property type="match status" value="1"/>
</dbReference>
<evidence type="ECO:0000259" key="4">
    <source>
        <dbReference type="PROSITE" id="PS50110"/>
    </source>
</evidence>
<dbReference type="Gene3D" id="2.40.50.1020">
    <property type="entry name" value="LytTr DNA-binding domain"/>
    <property type="match status" value="1"/>
</dbReference>
<feature type="domain" description="Response regulatory" evidence="4">
    <location>
        <begin position="2"/>
        <end position="115"/>
    </location>
</feature>
<dbReference type="SUPFAM" id="SSF52172">
    <property type="entry name" value="CheY-like"/>
    <property type="match status" value="1"/>
</dbReference>
<dbReference type="AlphaFoldDB" id="A0A1C7IG25"/>
<organism evidence="6 7">
    <name type="scientific">Blautia pseudococcoides</name>
    <dbReference type="NCBI Taxonomy" id="1796616"/>
    <lineage>
        <taxon>Bacteria</taxon>
        <taxon>Bacillati</taxon>
        <taxon>Bacillota</taxon>
        <taxon>Clostridia</taxon>
        <taxon>Lachnospirales</taxon>
        <taxon>Lachnospiraceae</taxon>
        <taxon>Blautia</taxon>
    </lineage>
</organism>
<dbReference type="Proteomes" id="UP000092574">
    <property type="component" value="Chromosome"/>
</dbReference>
<dbReference type="STRING" id="1796616.A4V09_04320"/>
<dbReference type="Pfam" id="PF04397">
    <property type="entry name" value="LytTR"/>
    <property type="match status" value="1"/>
</dbReference>
<dbReference type="SMART" id="SM00448">
    <property type="entry name" value="REC"/>
    <property type="match status" value="1"/>
</dbReference>
<dbReference type="GO" id="GO:0000156">
    <property type="term" value="F:phosphorelay response regulator activity"/>
    <property type="evidence" value="ECO:0007669"/>
    <property type="project" value="InterPro"/>
</dbReference>
<dbReference type="KEGG" id="byl:A4V09_04320"/>
<evidence type="ECO:0000259" key="5">
    <source>
        <dbReference type="PROSITE" id="PS50930"/>
    </source>
</evidence>
<dbReference type="PANTHER" id="PTHR37299:SF1">
    <property type="entry name" value="STAGE 0 SPORULATION PROTEIN A HOMOLOG"/>
    <property type="match status" value="1"/>
</dbReference>
<dbReference type="PROSITE" id="PS50930">
    <property type="entry name" value="HTH_LYTTR"/>
    <property type="match status" value="1"/>
</dbReference>
<dbReference type="InterPro" id="IPR007492">
    <property type="entry name" value="LytTR_DNA-bd_dom"/>
</dbReference>
<dbReference type="Pfam" id="PF00072">
    <property type="entry name" value="Response_reg"/>
    <property type="match status" value="1"/>
</dbReference>
<evidence type="ECO:0000313" key="7">
    <source>
        <dbReference type="Proteomes" id="UP000092574"/>
    </source>
</evidence>
<evidence type="ECO:0000256" key="1">
    <source>
        <dbReference type="ARBA" id="ARBA00018672"/>
    </source>
</evidence>
<evidence type="ECO:0000256" key="2">
    <source>
        <dbReference type="ARBA" id="ARBA00024867"/>
    </source>
</evidence>
<dbReference type="OrthoDB" id="9774865at2"/>
<accession>A0A1C7IG25</accession>
<feature type="modified residue" description="4-aspartylphosphate" evidence="3">
    <location>
        <position position="52"/>
    </location>
</feature>
<comment type="function">
    <text evidence="2">May play the central regulatory role in sporulation. It may be an element of the effector pathway responsible for the activation of sporulation genes in response to nutritional stress. Spo0A may act in concert with spo0H (a sigma factor) to control the expression of some genes that are critical to the sporulation process.</text>
</comment>
<name>A0A1C7IG25_9FIRM</name>
<dbReference type="InterPro" id="IPR001789">
    <property type="entry name" value="Sig_transdc_resp-reg_receiver"/>
</dbReference>
<keyword evidence="7" id="KW-1185">Reference proteome</keyword>
<dbReference type="RefSeq" id="WP_065544630.1">
    <property type="nucleotide sequence ID" value="NZ_CP015405.2"/>
</dbReference>
<dbReference type="Gene3D" id="3.40.50.2300">
    <property type="match status" value="1"/>
</dbReference>
<dbReference type="InterPro" id="IPR011006">
    <property type="entry name" value="CheY-like_superfamily"/>
</dbReference>
<feature type="domain" description="HTH LytTR-type" evidence="5">
    <location>
        <begin position="128"/>
        <end position="227"/>
    </location>
</feature>
<dbReference type="PANTHER" id="PTHR37299">
    <property type="entry name" value="TRANSCRIPTIONAL REGULATOR-RELATED"/>
    <property type="match status" value="1"/>
</dbReference>
<evidence type="ECO:0000256" key="3">
    <source>
        <dbReference type="PROSITE-ProRule" id="PRU00169"/>
    </source>
</evidence>
<keyword evidence="3" id="KW-0597">Phosphoprotein</keyword>
<dbReference type="GO" id="GO:0003677">
    <property type="term" value="F:DNA binding"/>
    <property type="evidence" value="ECO:0007669"/>
    <property type="project" value="UniProtKB-KW"/>
</dbReference>
<proteinExistence type="predicted"/>
<dbReference type="SMART" id="SM00850">
    <property type="entry name" value="LytTR"/>
    <property type="match status" value="1"/>
</dbReference>
<dbReference type="InterPro" id="IPR046947">
    <property type="entry name" value="LytR-like"/>
</dbReference>